<proteinExistence type="predicted"/>
<evidence type="ECO:0000313" key="2">
    <source>
        <dbReference type="Proteomes" id="UP001333710"/>
    </source>
</evidence>
<accession>A0AA48HVV7</accession>
<keyword evidence="2" id="KW-1185">Reference proteome</keyword>
<sequence length="135" mass="15224">MTREELDELMLDSARNAVITTREEFGLELDGSIDSIAVVDEVILKWINKYRDQALEDKAVFTLCNIYGAYVGEVFKKTVGGEWSYDDSNPDTPLLLLEYGTHSYAFAGICYQRLVNDSQISVDSYFSQAVSNNTQ</sequence>
<name>A0AA48HVV7_9ALTE</name>
<dbReference type="EMBL" id="AP027272">
    <property type="protein sequence ID" value="BDX06808.1"/>
    <property type="molecule type" value="Genomic_DNA"/>
</dbReference>
<reference evidence="1" key="1">
    <citation type="submission" date="2023-01" db="EMBL/GenBank/DDBJ databases">
        <title>Complete genome sequence of Planctobacterium marinum strain Dej080120_11.</title>
        <authorList>
            <person name="Ueki S."/>
            <person name="Maruyama F."/>
        </authorList>
    </citation>
    <scope>NUCLEOTIDE SEQUENCE</scope>
    <source>
        <strain evidence="1">Dej080120_11</strain>
    </source>
</reference>
<evidence type="ECO:0000313" key="1">
    <source>
        <dbReference type="EMBL" id="BDX06808.1"/>
    </source>
</evidence>
<dbReference type="Proteomes" id="UP001333710">
    <property type="component" value="Chromosome"/>
</dbReference>
<gene>
    <name evidence="1" type="ORF">MACH26_23290</name>
</gene>
<protein>
    <submittedName>
        <fullName evidence="1">Uncharacterized protein</fullName>
    </submittedName>
</protein>
<dbReference type="KEGG" id="pmaw:MACH26_23290"/>
<organism evidence="1 2">
    <name type="scientific">Planctobacterium marinum</name>
    <dbReference type="NCBI Taxonomy" id="1631968"/>
    <lineage>
        <taxon>Bacteria</taxon>
        <taxon>Pseudomonadati</taxon>
        <taxon>Pseudomonadota</taxon>
        <taxon>Gammaproteobacteria</taxon>
        <taxon>Alteromonadales</taxon>
        <taxon>Alteromonadaceae</taxon>
        <taxon>Planctobacterium</taxon>
    </lineage>
</organism>
<dbReference type="AlphaFoldDB" id="A0AA48HVV7"/>